<accession>A0AAD5TH95</accession>
<feature type="domain" description="LysM" evidence="6">
    <location>
        <begin position="522"/>
        <end position="568"/>
    </location>
</feature>
<dbReference type="Pfam" id="PF01476">
    <property type="entry name" value="LysM"/>
    <property type="match status" value="8"/>
</dbReference>
<dbReference type="InterPro" id="IPR018392">
    <property type="entry name" value="LysM"/>
</dbReference>
<feature type="domain" description="LysM" evidence="6">
    <location>
        <begin position="465"/>
        <end position="512"/>
    </location>
</feature>
<feature type="domain" description="LysM" evidence="6">
    <location>
        <begin position="136"/>
        <end position="182"/>
    </location>
</feature>
<feature type="disulfide bond" evidence="3">
    <location>
        <begin position="252"/>
        <end position="264"/>
    </location>
</feature>
<reference evidence="7" key="1">
    <citation type="submission" date="2020-05" db="EMBL/GenBank/DDBJ databases">
        <title>Phylogenomic resolution of chytrid fungi.</title>
        <authorList>
            <person name="Stajich J.E."/>
            <person name="Amses K."/>
            <person name="Simmons R."/>
            <person name="Seto K."/>
            <person name="Myers J."/>
            <person name="Bonds A."/>
            <person name="Quandt C.A."/>
            <person name="Barry K."/>
            <person name="Liu P."/>
            <person name="Grigoriev I."/>
            <person name="Longcore J.E."/>
            <person name="James T.Y."/>
        </authorList>
    </citation>
    <scope>NUCLEOTIDE SEQUENCE</scope>
    <source>
        <strain evidence="7">JEL0379</strain>
    </source>
</reference>
<keyword evidence="3" id="KW-1015">Disulfide bond</keyword>
<feature type="region of interest" description="Disordered" evidence="4">
    <location>
        <begin position="1"/>
        <end position="22"/>
    </location>
</feature>
<feature type="domain" description="LysM" evidence="6">
    <location>
        <begin position="648"/>
        <end position="694"/>
    </location>
</feature>
<sequence length="1379" mass="144931">MRRPSPSPRTDDLYRPLSPNSFDKNEGLSSDFFAVCPSLPLSAEEAPLTTEYARTLACAARRGAGVARILLTVPQVLAQEAPVLPSPHLAETGLSETDNVPIQPTAAHLLDSVLRTLLTVQPQLAWEEPALIKCSQTYTVASQDTCWGIAQKLHIAPSQLYKLNAALTATACPLQPGQVLCAAVQQAPCIKPYTAVASDTCWSIATAAGLSVATLQAMNPFLDCTNPANQLMCLQQPPLAADGKACGPSAYCTGSECCSAKSVCGSDATSCGAGCQGKFGNCWNVFAPSTPSPPPVTTSAVPTTTHVTSSATVPASSSLPPSSTPTLPPPIPAKSLACTKNVTIASGDTCPTLLSKNALYAAELYALNPTLSNTACPLALGQKVCVKSTYDASCTQSVVANGDCYQIAQTSGLSVPQLLSLNPFIASDCHNLYGGDFICVAGVSHAPLPPPAPTPTLPGNATCLSTYVLDISDINCGVIDAKNSLYFAELTGMNPQINADCSNIQPGQTVCTKSSLTPPCQQSAIIEPPLFNCEEIAANFSTTVMALLTWNPYLESNCNVQPGDTICVKSLVPPVPRPPPTWGDNAPAQLTCAESHTVVSGETCASIEVHYGVAHLTFLRTNPGINCAQPLTSGAAVCITQNLAACVNTKRVSLLNATCQALANEYEVTVPQFQAVNTNLDCSANIKVNTPVCLDTPLMSNCTAHHPTTATDSCSTIALQYGITDNDIENLNPSVDCLALKPLPASICVSNPFVGCSRLYISYFGDTCATLSAKFGLDLNTLVKLNGGRISCTNPTAKLPDHQYMCVASSAGSGCGSFQTSAAGQTCAQIAAAHGLTMDQFNALNPGALCDSAAGHLFCVSPSSSPACSTPYIASGNETCATVASNYNMTDTGFWLVNPLLDCTAGKTIPAKQTVCVTDVSHQTCTVNADKTLKCVPAPAPAAGSDTNHQAIGSAVSSLSTAFPALAPLLATYQANPSDQARQKVSMASDTFCVLTVSISQNLALLITAVMNSVTTTQGTALFNSLSKADPFWLNFEKTHAAERTNYCQQLKLATGTLQTAGACFCGTQNSLIVCLAQVNAAANAALPALNKRDIEREIHHGLRKARPELFDAAFMDKLSRRVARRGLQRPGRPGTSPNPNYPPSRILRRGKSDDGGNKIPGPTSGETVKQVGCNADIVALFEDLMDFEASDLTSPMCESIQCDFPLIEILALHIEGDFCVTPIDDSGDSLSVFAENDYFELKIGLCLEIPGVTQIAEKFGIEPPCFDLEVKYYPVRGQFDVGASLDLVVLSFEVDAEIQVYNARCSICSGAQRCSKPYCTAQKGQVYGDFTITLHLLIANPNLYTKNFGQSGVCDPMAASTCPKPGVVGKLLKAYLPK</sequence>
<dbReference type="Gene3D" id="3.10.350.10">
    <property type="entry name" value="LysM domain"/>
    <property type="match status" value="10"/>
</dbReference>
<dbReference type="InterPro" id="IPR052210">
    <property type="entry name" value="LysM1-like"/>
</dbReference>
<proteinExistence type="predicted"/>
<keyword evidence="2" id="KW-0843">Virulence</keyword>
<feature type="region of interest" description="Disordered" evidence="4">
    <location>
        <begin position="293"/>
        <end position="326"/>
    </location>
</feature>
<feature type="domain" description="LysM" evidence="6">
    <location>
        <begin position="191"/>
        <end position="236"/>
    </location>
</feature>
<name>A0AAD5TH95_9FUNG</name>
<organism evidence="7 8">
    <name type="scientific">Geranomyces variabilis</name>
    <dbReference type="NCBI Taxonomy" id="109894"/>
    <lineage>
        <taxon>Eukaryota</taxon>
        <taxon>Fungi</taxon>
        <taxon>Fungi incertae sedis</taxon>
        <taxon>Chytridiomycota</taxon>
        <taxon>Chytridiomycota incertae sedis</taxon>
        <taxon>Chytridiomycetes</taxon>
        <taxon>Spizellomycetales</taxon>
        <taxon>Powellomycetaceae</taxon>
        <taxon>Geranomyces</taxon>
    </lineage>
</organism>
<evidence type="ECO:0000313" key="8">
    <source>
        <dbReference type="Proteomes" id="UP001212152"/>
    </source>
</evidence>
<protein>
    <submittedName>
        <fullName evidence="7">Uncharacterized protein</fullName>
    </submittedName>
</protein>
<dbReference type="InterPro" id="IPR001002">
    <property type="entry name" value="Chitin-bd_1"/>
</dbReference>
<evidence type="ECO:0000313" key="7">
    <source>
        <dbReference type="EMBL" id="KAJ3174864.1"/>
    </source>
</evidence>
<gene>
    <name evidence="7" type="ORF">HDU87_006656</name>
</gene>
<evidence type="ECO:0000259" key="6">
    <source>
        <dbReference type="PROSITE" id="PS51782"/>
    </source>
</evidence>
<feature type="domain" description="LysM" evidence="6">
    <location>
        <begin position="394"/>
        <end position="440"/>
    </location>
</feature>
<dbReference type="InterPro" id="IPR036779">
    <property type="entry name" value="LysM_dom_sf"/>
</dbReference>
<dbReference type="Proteomes" id="UP001212152">
    <property type="component" value="Unassembled WGS sequence"/>
</dbReference>
<evidence type="ECO:0000256" key="4">
    <source>
        <dbReference type="SAM" id="MobiDB-lite"/>
    </source>
</evidence>
<evidence type="ECO:0000259" key="5">
    <source>
        <dbReference type="PROSITE" id="PS50941"/>
    </source>
</evidence>
<evidence type="ECO:0000256" key="2">
    <source>
        <dbReference type="ARBA" id="ARBA00023026"/>
    </source>
</evidence>
<feature type="compositionally biased region" description="Low complexity" evidence="4">
    <location>
        <begin position="297"/>
        <end position="321"/>
    </location>
</feature>
<evidence type="ECO:0000256" key="3">
    <source>
        <dbReference type="PROSITE-ProRule" id="PRU00261"/>
    </source>
</evidence>
<keyword evidence="1 3" id="KW-0147">Chitin-binding</keyword>
<feature type="domain" description="Chitin-binding type-1" evidence="5">
    <location>
        <begin position="243"/>
        <end position="284"/>
    </location>
</feature>
<comment type="caution">
    <text evidence="3">Lacks conserved residue(s) required for the propagation of feature annotation.</text>
</comment>
<feature type="domain" description="LysM" evidence="6">
    <location>
        <begin position="704"/>
        <end position="748"/>
    </location>
</feature>
<feature type="domain" description="LysM" evidence="6">
    <location>
        <begin position="340"/>
        <end position="386"/>
    </location>
</feature>
<comment type="caution">
    <text evidence="7">The sequence shown here is derived from an EMBL/GenBank/DDBJ whole genome shotgun (WGS) entry which is preliminary data.</text>
</comment>
<dbReference type="PROSITE" id="PS50941">
    <property type="entry name" value="CHIT_BIND_I_2"/>
    <property type="match status" value="1"/>
</dbReference>
<dbReference type="SMART" id="SM00257">
    <property type="entry name" value="LysM"/>
    <property type="match status" value="10"/>
</dbReference>
<feature type="domain" description="LysM" evidence="6">
    <location>
        <begin position="594"/>
        <end position="639"/>
    </location>
</feature>
<dbReference type="PROSITE" id="PS51782">
    <property type="entry name" value="LYSM"/>
    <property type="match status" value="9"/>
</dbReference>
<dbReference type="PANTHER" id="PTHR34997:SF1">
    <property type="entry name" value="PEPTIDOGLYCAN-BINDING LYSIN DOMAIN"/>
    <property type="match status" value="1"/>
</dbReference>
<keyword evidence="8" id="KW-1185">Reference proteome</keyword>
<feature type="disulfide bond" evidence="3">
    <location>
        <begin position="257"/>
        <end position="271"/>
    </location>
</feature>
<feature type="region of interest" description="Disordered" evidence="4">
    <location>
        <begin position="1126"/>
        <end position="1168"/>
    </location>
</feature>
<dbReference type="EMBL" id="JADGJQ010000059">
    <property type="protein sequence ID" value="KAJ3174864.1"/>
    <property type="molecule type" value="Genomic_DNA"/>
</dbReference>
<dbReference type="GO" id="GO:0008061">
    <property type="term" value="F:chitin binding"/>
    <property type="evidence" value="ECO:0007669"/>
    <property type="project" value="UniProtKB-UniRule"/>
</dbReference>
<dbReference type="PANTHER" id="PTHR34997">
    <property type="entry name" value="AM15"/>
    <property type="match status" value="1"/>
</dbReference>
<dbReference type="SUPFAM" id="SSF54106">
    <property type="entry name" value="LysM domain"/>
    <property type="match status" value="2"/>
</dbReference>
<dbReference type="CDD" id="cd00118">
    <property type="entry name" value="LysM"/>
    <property type="match status" value="9"/>
</dbReference>
<evidence type="ECO:0000256" key="1">
    <source>
        <dbReference type="ARBA" id="ARBA00022669"/>
    </source>
</evidence>